<gene>
    <name evidence="8" type="ORF">CYCCA115_LOCUS6030</name>
</gene>
<dbReference type="SMART" id="SM00297">
    <property type="entry name" value="BROMO"/>
    <property type="match status" value="1"/>
</dbReference>
<evidence type="ECO:0000256" key="5">
    <source>
        <dbReference type="SAM" id="MobiDB-lite"/>
    </source>
</evidence>
<feature type="compositionally biased region" description="Acidic residues" evidence="5">
    <location>
        <begin position="1107"/>
        <end position="1118"/>
    </location>
</feature>
<dbReference type="Pfam" id="PF00439">
    <property type="entry name" value="Bromodomain"/>
    <property type="match status" value="1"/>
</dbReference>
<keyword evidence="2 4" id="KW-0103">Bromodomain</keyword>
<evidence type="ECO:0000259" key="6">
    <source>
        <dbReference type="PROSITE" id="PS50014"/>
    </source>
</evidence>
<dbReference type="AlphaFoldDB" id="A0AAD2CLF1"/>
<evidence type="ECO:0000256" key="3">
    <source>
        <dbReference type="ARBA" id="ARBA00023163"/>
    </source>
</evidence>
<dbReference type="PANTHER" id="PTHR45926">
    <property type="entry name" value="OSJNBA0053K19.4 PROTEIN"/>
    <property type="match status" value="1"/>
</dbReference>
<feature type="compositionally biased region" description="Basic and acidic residues" evidence="5">
    <location>
        <begin position="828"/>
        <end position="842"/>
    </location>
</feature>
<evidence type="ECO:0000256" key="2">
    <source>
        <dbReference type="ARBA" id="ARBA00023117"/>
    </source>
</evidence>
<feature type="compositionally biased region" description="Basic and acidic residues" evidence="5">
    <location>
        <begin position="1149"/>
        <end position="1227"/>
    </location>
</feature>
<feature type="compositionally biased region" description="Basic residues" evidence="5">
    <location>
        <begin position="1012"/>
        <end position="1027"/>
    </location>
</feature>
<feature type="domain" description="NET" evidence="7">
    <location>
        <begin position="939"/>
        <end position="1019"/>
    </location>
</feature>
<feature type="compositionally biased region" description="Basic and acidic residues" evidence="5">
    <location>
        <begin position="10"/>
        <end position="19"/>
    </location>
</feature>
<feature type="domain" description="Bromo" evidence="6">
    <location>
        <begin position="713"/>
        <end position="785"/>
    </location>
</feature>
<feature type="compositionally biased region" description="Polar residues" evidence="5">
    <location>
        <begin position="65"/>
        <end position="75"/>
    </location>
</feature>
<feature type="compositionally biased region" description="Basic and acidic residues" evidence="5">
    <location>
        <begin position="932"/>
        <end position="943"/>
    </location>
</feature>
<dbReference type="Proteomes" id="UP001295423">
    <property type="component" value="Unassembled WGS sequence"/>
</dbReference>
<organism evidence="8 9">
    <name type="scientific">Cylindrotheca closterium</name>
    <dbReference type="NCBI Taxonomy" id="2856"/>
    <lineage>
        <taxon>Eukaryota</taxon>
        <taxon>Sar</taxon>
        <taxon>Stramenopiles</taxon>
        <taxon>Ochrophyta</taxon>
        <taxon>Bacillariophyta</taxon>
        <taxon>Bacillariophyceae</taxon>
        <taxon>Bacillariophycidae</taxon>
        <taxon>Bacillariales</taxon>
        <taxon>Bacillariaceae</taxon>
        <taxon>Cylindrotheca</taxon>
    </lineage>
</organism>
<feature type="region of interest" description="Disordered" evidence="5">
    <location>
        <begin position="917"/>
        <end position="943"/>
    </location>
</feature>
<dbReference type="InterPro" id="IPR036427">
    <property type="entry name" value="Bromodomain-like_sf"/>
</dbReference>
<dbReference type="InterPro" id="IPR001487">
    <property type="entry name" value="Bromodomain"/>
</dbReference>
<keyword evidence="3" id="KW-0804">Transcription</keyword>
<evidence type="ECO:0000313" key="9">
    <source>
        <dbReference type="Proteomes" id="UP001295423"/>
    </source>
</evidence>
<feature type="region of interest" description="Disordered" evidence="5">
    <location>
        <begin position="808"/>
        <end position="847"/>
    </location>
</feature>
<feature type="compositionally biased region" description="Polar residues" evidence="5">
    <location>
        <begin position="652"/>
        <end position="665"/>
    </location>
</feature>
<evidence type="ECO:0000256" key="1">
    <source>
        <dbReference type="ARBA" id="ARBA00023015"/>
    </source>
</evidence>
<dbReference type="PROSITE" id="PS51525">
    <property type="entry name" value="NET"/>
    <property type="match status" value="1"/>
</dbReference>
<feature type="compositionally biased region" description="Gly residues" evidence="5">
    <location>
        <begin position="281"/>
        <end position="290"/>
    </location>
</feature>
<dbReference type="SUPFAM" id="SSF47370">
    <property type="entry name" value="Bromodomain"/>
    <property type="match status" value="1"/>
</dbReference>
<dbReference type="InterPro" id="IPR038336">
    <property type="entry name" value="NET_sf"/>
</dbReference>
<proteinExistence type="predicted"/>
<keyword evidence="1" id="KW-0805">Transcription regulation</keyword>
<evidence type="ECO:0000256" key="4">
    <source>
        <dbReference type="PROSITE-ProRule" id="PRU00035"/>
    </source>
</evidence>
<dbReference type="EMBL" id="CAKOGP040000691">
    <property type="protein sequence ID" value="CAJ1938218.1"/>
    <property type="molecule type" value="Genomic_DNA"/>
</dbReference>
<name>A0AAD2CLF1_9STRA</name>
<protein>
    <submittedName>
        <fullName evidence="8">Uncharacterized protein</fullName>
    </submittedName>
</protein>
<feature type="region of interest" description="Disordered" evidence="5">
    <location>
        <begin position="256"/>
        <end position="300"/>
    </location>
</feature>
<dbReference type="PROSITE" id="PS50014">
    <property type="entry name" value="BROMODOMAIN_2"/>
    <property type="match status" value="1"/>
</dbReference>
<dbReference type="Gene3D" id="1.20.1270.220">
    <property type="match status" value="1"/>
</dbReference>
<dbReference type="Pfam" id="PF17035">
    <property type="entry name" value="BET"/>
    <property type="match status" value="1"/>
</dbReference>
<keyword evidence="9" id="KW-1185">Reference proteome</keyword>
<reference evidence="8" key="1">
    <citation type="submission" date="2023-08" db="EMBL/GenBank/DDBJ databases">
        <authorList>
            <person name="Audoor S."/>
            <person name="Bilcke G."/>
        </authorList>
    </citation>
    <scope>NUCLEOTIDE SEQUENCE</scope>
</reference>
<feature type="region of interest" description="Disordered" evidence="5">
    <location>
        <begin position="1012"/>
        <end position="1227"/>
    </location>
</feature>
<sequence>MLDLNNEGHTTAKEDDAKQNLKAIDAVVDEPDNTTTSLEEGDADKMDTAEESNNGGTASGDHLSGQENGDDSSSADVEMVDAEEKPINAQEGTNGGQKRVQKAAGPSDAAASTSQPPPPVLKGTLSYNVELRRHLIRGMWNYENSSAFPHQRFELLRNLDQTEDPKELPKDGEFHGSFSLAYFHTTSKGKQKERSKVITETGVNITFRKLEDDEGSFKVDGRGTNQFGIFHINGTAKPSPHGDDQYTIILRKRYEPSSAPAPAVPTESDGMKKSKKRKMGGVAGNSGGNGENSPLPPPSQSYDKNVVCLQGKLYKEESQDLGLGEIVHRIHGMWSSGLDLVLADPQNVKGLCNRFEYEHKSSVRSNTFPVSGKYTGWFDLNQEDGSKSKIVEKDVTLKFRKNSAGYHNVDGRGSNYFGKYTITGTLTNDNVITIFRHFKPIKLKGPNRPVTSAPPPLNTPGQSRKPSVPATPEPQLKLDEVVVPQGDDPVDALTPPENPSYSAVSRGVLRLNDDGSHSCQGKWAVTREHFTNGQTSSFTFRLEAHHASDAGSDRPFPLDSAMYKGSFQLKKGVSRYQTIVDQQIVMKFKKNKAGSFNVYGKGVNAIGVFKLTGTLITTGRSGGQIEVYRIYQPQTQPPAKMTSKPLEVPSGPISSGKSTVSSLPTAPQRAGVARRESSRLVKVPSRLEDDDPKAQLNRINDKCGHILHFIREKDVERGAFFSEPVDPVALGIPTYYQVISEPMDLRTLQRKVDAGEVSSPEEFGRLARLVFENAMTFNIDPTHSVHQAARNLLILFNQKFRDVERQLTTLRRNQKGDKKGGEKKRRRGAEENKSPKRRRLDEAQEMATANSNALSAIVAAAPSGANVNVTRNEFNIMLQMIRDLQKQVVQTYTVLANSMSDEPEIVANTYEIPSAPVVDFEMPPAPKKTTKKKQEPKIEKPPEEDLRPLTLAEQELLTETINDLPTDNLNGVIQIIREAAKLSGDEDEIDLEIDQLDTATQRKLLRHVSKFIKKPKGSKARAPKKKITGQAKRQTPNKKAAKAETPTLAKPKADPNSLFAFGAKDDSESESEGEISAPASTQAPEAPAPSKIVAEESFNLGDGFGAGEDDSDEEDGNDEMTNGAATSWNIAKPENESTKEGIDDDDDWGAAKKEAVASKAREEDKKKREEKMIAEAEQAKKERLAEAVERGEEIKRRREEEEEAEARQRVEEEKEAEEKRNKAREAVRAELGSVEQTVDLDAQRDIMKQYEQNFEKELAGSASPSSDFGF</sequence>
<evidence type="ECO:0000313" key="8">
    <source>
        <dbReference type="EMBL" id="CAJ1938218.1"/>
    </source>
</evidence>
<comment type="caution">
    <text evidence="8">The sequence shown here is derived from an EMBL/GenBank/DDBJ whole genome shotgun (WGS) entry which is preliminary data.</text>
</comment>
<accession>A0AAD2CLF1</accession>
<feature type="region of interest" description="Disordered" evidence="5">
    <location>
        <begin position="636"/>
        <end position="689"/>
    </location>
</feature>
<dbReference type="Gene3D" id="1.20.920.10">
    <property type="entry name" value="Bromodomain-like"/>
    <property type="match status" value="1"/>
</dbReference>
<evidence type="ECO:0000259" key="7">
    <source>
        <dbReference type="PROSITE" id="PS51525"/>
    </source>
</evidence>
<feature type="region of interest" description="Disordered" evidence="5">
    <location>
        <begin position="1"/>
        <end position="122"/>
    </location>
</feature>
<dbReference type="InterPro" id="IPR027353">
    <property type="entry name" value="NET_dom"/>
</dbReference>
<feature type="region of interest" description="Disordered" evidence="5">
    <location>
        <begin position="444"/>
        <end position="472"/>
    </location>
</feature>